<dbReference type="AlphaFoldDB" id="A0A4Z1HLV1"/>
<name>A0A4Z1HLV1_9HELO</name>
<keyword evidence="4" id="KW-1185">Reference proteome</keyword>
<dbReference type="OrthoDB" id="3551540at2759"/>
<protein>
    <recommendedName>
        <fullName evidence="2">2EXR domain-containing protein</fullName>
    </recommendedName>
</protein>
<feature type="compositionally biased region" description="Acidic residues" evidence="1">
    <location>
        <begin position="289"/>
        <end position="314"/>
    </location>
</feature>
<feature type="domain" description="2EXR" evidence="2">
    <location>
        <begin position="17"/>
        <end position="142"/>
    </location>
</feature>
<gene>
    <name evidence="3" type="ORF">BCON_0200g00140</name>
</gene>
<reference evidence="3 4" key="1">
    <citation type="submission" date="2017-12" db="EMBL/GenBank/DDBJ databases">
        <title>Comparative genomics of Botrytis spp.</title>
        <authorList>
            <person name="Valero-Jimenez C.A."/>
            <person name="Tapia P."/>
            <person name="Veloso J."/>
            <person name="Silva-Moreno E."/>
            <person name="Staats M."/>
            <person name="Valdes J.H."/>
            <person name="Van Kan J.A.L."/>
        </authorList>
    </citation>
    <scope>NUCLEOTIDE SEQUENCE [LARGE SCALE GENOMIC DNA]</scope>
    <source>
        <strain evidence="3 4">MUCL11595</strain>
    </source>
</reference>
<dbReference type="PANTHER" id="PTHR35910">
    <property type="entry name" value="2EXR DOMAIN-CONTAINING PROTEIN"/>
    <property type="match status" value="1"/>
</dbReference>
<dbReference type="Proteomes" id="UP000297527">
    <property type="component" value="Unassembled WGS sequence"/>
</dbReference>
<evidence type="ECO:0000313" key="3">
    <source>
        <dbReference type="EMBL" id="TGO49785.1"/>
    </source>
</evidence>
<evidence type="ECO:0000256" key="1">
    <source>
        <dbReference type="SAM" id="MobiDB-lite"/>
    </source>
</evidence>
<accession>A0A4Z1HLV1</accession>
<dbReference type="InterPro" id="IPR045518">
    <property type="entry name" value="2EXR"/>
</dbReference>
<proteinExistence type="predicted"/>
<dbReference type="EMBL" id="PQXN01000200">
    <property type="protein sequence ID" value="TGO49785.1"/>
    <property type="molecule type" value="Genomic_DNA"/>
</dbReference>
<feature type="compositionally biased region" description="Acidic residues" evidence="1">
    <location>
        <begin position="254"/>
        <end position="273"/>
    </location>
</feature>
<evidence type="ECO:0000259" key="2">
    <source>
        <dbReference type="Pfam" id="PF20150"/>
    </source>
</evidence>
<evidence type="ECO:0000313" key="4">
    <source>
        <dbReference type="Proteomes" id="UP000297527"/>
    </source>
</evidence>
<feature type="region of interest" description="Disordered" evidence="1">
    <location>
        <begin position="243"/>
        <end position="333"/>
    </location>
</feature>
<sequence>MTPTMHTVRSIEEEKNFTKFASLPDEVKLLIWEFAVVAIPPRVIEFEANLPKSDVRHIGTQIKTGRATQIYRYDNDEWPIIDYHGRLTFRCAFSTEIQHANGSPPALLHTTRVSREMALKSYQSCFSSFLERPIYYNPEKDLVYIDRLNNAKRDITYRKNPFERASEEDKRRITHLAFNYDSLHLESNPWLDSYIRYSVQQLTNVHVVTFFLRKSAIKDLQDNKAHRVATLVLDRKPRDGGIIHGTGIYGSSDKDEEEEEADFEGISDIDDDATGSGHFDSSGGHVDDDFTVADDGNDSDDENSSEDSDNDSEDSWPHSVSPRRYYKGLEQTS</sequence>
<dbReference type="Pfam" id="PF20150">
    <property type="entry name" value="2EXR"/>
    <property type="match status" value="1"/>
</dbReference>
<dbReference type="PANTHER" id="PTHR35910:SF6">
    <property type="entry name" value="2EXR DOMAIN-CONTAINING PROTEIN"/>
    <property type="match status" value="1"/>
</dbReference>
<comment type="caution">
    <text evidence="3">The sequence shown here is derived from an EMBL/GenBank/DDBJ whole genome shotgun (WGS) entry which is preliminary data.</text>
</comment>
<organism evidence="3 4">
    <name type="scientific">Botryotinia convoluta</name>
    <dbReference type="NCBI Taxonomy" id="54673"/>
    <lineage>
        <taxon>Eukaryota</taxon>
        <taxon>Fungi</taxon>
        <taxon>Dikarya</taxon>
        <taxon>Ascomycota</taxon>
        <taxon>Pezizomycotina</taxon>
        <taxon>Leotiomycetes</taxon>
        <taxon>Helotiales</taxon>
        <taxon>Sclerotiniaceae</taxon>
        <taxon>Botryotinia</taxon>
    </lineage>
</organism>